<feature type="region of interest" description="Disordered" evidence="1">
    <location>
        <begin position="83"/>
        <end position="102"/>
    </location>
</feature>
<dbReference type="Proteomes" id="UP001221142">
    <property type="component" value="Unassembled WGS sequence"/>
</dbReference>
<evidence type="ECO:0000313" key="4">
    <source>
        <dbReference type="Proteomes" id="UP001221142"/>
    </source>
</evidence>
<evidence type="ECO:0000256" key="1">
    <source>
        <dbReference type="SAM" id="MobiDB-lite"/>
    </source>
</evidence>
<name>A0AAD7B7Q8_9AGAR</name>
<dbReference type="AlphaFoldDB" id="A0AAD7B7Q8"/>
<feature type="compositionally biased region" description="Low complexity" evidence="1">
    <location>
        <begin position="87"/>
        <end position="98"/>
    </location>
</feature>
<feature type="transmembrane region" description="Helical" evidence="2">
    <location>
        <begin position="6"/>
        <end position="28"/>
    </location>
</feature>
<evidence type="ECO:0000313" key="3">
    <source>
        <dbReference type="EMBL" id="KAJ7613141.1"/>
    </source>
</evidence>
<feature type="compositionally biased region" description="Basic and acidic residues" evidence="1">
    <location>
        <begin position="53"/>
        <end position="64"/>
    </location>
</feature>
<keyword evidence="2" id="KW-1133">Transmembrane helix</keyword>
<protein>
    <submittedName>
        <fullName evidence="3">Uncharacterized protein</fullName>
    </submittedName>
</protein>
<sequence>MHPELIGVIVALSLIVSILLVMLGICILKRRRARRRWGPPRSQILFDPEADLPPERGMKGRMEDSGLETQDVIPAPFVVEVYPQPEPTAGPSTGGPSPMARRDVRMPVDKKLATEFSATRVVTNRQSEDFNPPPRYTVVYGQRSSDVAGLASPPLPPLPSPSFSLQ</sequence>
<accession>A0AAD7B7Q8</accession>
<keyword evidence="2" id="KW-0812">Transmembrane</keyword>
<dbReference type="EMBL" id="JARKIF010000029">
    <property type="protein sequence ID" value="KAJ7613141.1"/>
    <property type="molecule type" value="Genomic_DNA"/>
</dbReference>
<feature type="region of interest" description="Disordered" evidence="1">
    <location>
        <begin position="141"/>
        <end position="166"/>
    </location>
</feature>
<keyword evidence="4" id="KW-1185">Reference proteome</keyword>
<gene>
    <name evidence="3" type="ORF">FB45DRAFT_939008</name>
</gene>
<reference evidence="3" key="1">
    <citation type="submission" date="2023-03" db="EMBL/GenBank/DDBJ databases">
        <title>Massive genome expansion in bonnet fungi (Mycena s.s.) driven by repeated elements and novel gene families across ecological guilds.</title>
        <authorList>
            <consortium name="Lawrence Berkeley National Laboratory"/>
            <person name="Harder C.B."/>
            <person name="Miyauchi S."/>
            <person name="Viragh M."/>
            <person name="Kuo A."/>
            <person name="Thoen E."/>
            <person name="Andreopoulos B."/>
            <person name="Lu D."/>
            <person name="Skrede I."/>
            <person name="Drula E."/>
            <person name="Henrissat B."/>
            <person name="Morin E."/>
            <person name="Kohler A."/>
            <person name="Barry K."/>
            <person name="LaButti K."/>
            <person name="Morin E."/>
            <person name="Salamov A."/>
            <person name="Lipzen A."/>
            <person name="Mereny Z."/>
            <person name="Hegedus B."/>
            <person name="Baldrian P."/>
            <person name="Stursova M."/>
            <person name="Weitz H."/>
            <person name="Taylor A."/>
            <person name="Grigoriev I.V."/>
            <person name="Nagy L.G."/>
            <person name="Martin F."/>
            <person name="Kauserud H."/>
        </authorList>
    </citation>
    <scope>NUCLEOTIDE SEQUENCE</scope>
    <source>
        <strain evidence="3">9284</strain>
    </source>
</reference>
<proteinExistence type="predicted"/>
<organism evidence="3 4">
    <name type="scientific">Roridomyces roridus</name>
    <dbReference type="NCBI Taxonomy" id="1738132"/>
    <lineage>
        <taxon>Eukaryota</taxon>
        <taxon>Fungi</taxon>
        <taxon>Dikarya</taxon>
        <taxon>Basidiomycota</taxon>
        <taxon>Agaricomycotina</taxon>
        <taxon>Agaricomycetes</taxon>
        <taxon>Agaricomycetidae</taxon>
        <taxon>Agaricales</taxon>
        <taxon>Marasmiineae</taxon>
        <taxon>Mycenaceae</taxon>
        <taxon>Roridomyces</taxon>
    </lineage>
</organism>
<comment type="caution">
    <text evidence="3">The sequence shown here is derived from an EMBL/GenBank/DDBJ whole genome shotgun (WGS) entry which is preliminary data.</text>
</comment>
<evidence type="ECO:0000256" key="2">
    <source>
        <dbReference type="SAM" id="Phobius"/>
    </source>
</evidence>
<feature type="region of interest" description="Disordered" evidence="1">
    <location>
        <begin position="45"/>
        <end position="65"/>
    </location>
</feature>
<keyword evidence="2" id="KW-0472">Membrane</keyword>